<protein>
    <submittedName>
        <fullName evidence="2">Uncharacterized protein</fullName>
    </submittedName>
</protein>
<accession>A0ABR3CY62</accession>
<evidence type="ECO:0000313" key="2">
    <source>
        <dbReference type="EMBL" id="KAL0465383.1"/>
    </source>
</evidence>
<name>A0ABR3CY62_NEUIN</name>
<feature type="compositionally biased region" description="Polar residues" evidence="1">
    <location>
        <begin position="1"/>
        <end position="11"/>
    </location>
</feature>
<dbReference type="Proteomes" id="UP001451303">
    <property type="component" value="Unassembled WGS sequence"/>
</dbReference>
<organism evidence="2 3">
    <name type="scientific">Neurospora intermedia</name>
    <dbReference type="NCBI Taxonomy" id="5142"/>
    <lineage>
        <taxon>Eukaryota</taxon>
        <taxon>Fungi</taxon>
        <taxon>Dikarya</taxon>
        <taxon>Ascomycota</taxon>
        <taxon>Pezizomycotina</taxon>
        <taxon>Sordariomycetes</taxon>
        <taxon>Sordariomycetidae</taxon>
        <taxon>Sordariales</taxon>
        <taxon>Sordariaceae</taxon>
        <taxon>Neurospora</taxon>
    </lineage>
</organism>
<keyword evidence="3" id="KW-1185">Reference proteome</keyword>
<gene>
    <name evidence="2" type="ORF">QR685DRAFT_453153</name>
</gene>
<evidence type="ECO:0000256" key="1">
    <source>
        <dbReference type="SAM" id="MobiDB-lite"/>
    </source>
</evidence>
<reference evidence="2 3" key="1">
    <citation type="submission" date="2023-09" db="EMBL/GenBank/DDBJ databases">
        <title>Multi-omics analysis of a traditional fermented food reveals byproduct-associated fungal strains for waste-to-food upcycling.</title>
        <authorList>
            <consortium name="Lawrence Berkeley National Laboratory"/>
            <person name="Rekdal V.M."/>
            <person name="Villalobos-Escobedo J.M."/>
            <person name="Rodriguez-Valeron N."/>
            <person name="Garcia M.O."/>
            <person name="Vasquez D.P."/>
            <person name="Damayanti I."/>
            <person name="Sorensen P.M."/>
            <person name="Baidoo E.E."/>
            <person name="De Carvalho A.C."/>
            <person name="Riley R."/>
            <person name="Lipzen A."/>
            <person name="He G."/>
            <person name="Yan M."/>
            <person name="Haridas S."/>
            <person name="Daum C."/>
            <person name="Yoshinaga Y."/>
            <person name="Ng V."/>
            <person name="Grigoriev I.V."/>
            <person name="Munk R."/>
            <person name="Nuraida L."/>
            <person name="Wijaya C.H."/>
            <person name="Morales P.-C."/>
            <person name="Keasling J.D."/>
        </authorList>
    </citation>
    <scope>NUCLEOTIDE SEQUENCE [LARGE SCALE GENOMIC DNA]</scope>
    <source>
        <strain evidence="2 3">FGSC 2613</strain>
    </source>
</reference>
<sequence>MANDSGPTQQGFVPPDSYPHHPQTPASNAGLFSPKTPHTYSSTAASLMHIQEGMYHTYPLLYPRMVLEPVPQYVPLVILILGHSLGAKEACSYELLAFQH</sequence>
<evidence type="ECO:0000313" key="3">
    <source>
        <dbReference type="Proteomes" id="UP001451303"/>
    </source>
</evidence>
<proteinExistence type="predicted"/>
<feature type="region of interest" description="Disordered" evidence="1">
    <location>
        <begin position="1"/>
        <end position="37"/>
    </location>
</feature>
<comment type="caution">
    <text evidence="2">The sequence shown here is derived from an EMBL/GenBank/DDBJ whole genome shotgun (WGS) entry which is preliminary data.</text>
</comment>
<dbReference type="EMBL" id="JAVLET010000017">
    <property type="protein sequence ID" value="KAL0465383.1"/>
    <property type="molecule type" value="Genomic_DNA"/>
</dbReference>